<evidence type="ECO:0000256" key="4">
    <source>
        <dbReference type="SAM" id="MobiDB-lite"/>
    </source>
</evidence>
<reference evidence="7" key="1">
    <citation type="submission" date="2017-09" db="EMBL/GenBank/DDBJ databases">
        <title>Metaegenomics of thermophilic ammonia-oxidizing enrichment culture.</title>
        <authorList>
            <person name="Kato S."/>
            <person name="Suzuki K."/>
        </authorList>
    </citation>
    <scope>NUCLEOTIDE SEQUENCE [LARGE SCALE GENOMIC DNA]</scope>
</reference>
<dbReference type="GO" id="GO:0052816">
    <property type="term" value="F:long-chain fatty acyl-CoA hydrolase activity"/>
    <property type="evidence" value="ECO:0007669"/>
    <property type="project" value="TreeGrafter"/>
</dbReference>
<evidence type="ECO:0000256" key="3">
    <source>
        <dbReference type="PROSITE-ProRule" id="PRU01106"/>
    </source>
</evidence>
<dbReference type="GO" id="GO:0009062">
    <property type="term" value="P:fatty acid catabolic process"/>
    <property type="evidence" value="ECO:0007669"/>
    <property type="project" value="TreeGrafter"/>
</dbReference>
<comment type="caution">
    <text evidence="6">The sequence shown here is derived from an EMBL/GenBank/DDBJ whole genome shotgun (WGS) entry which is preliminary data.</text>
</comment>
<dbReference type="Pfam" id="PF03061">
    <property type="entry name" value="4HBT"/>
    <property type="match status" value="1"/>
</dbReference>
<comment type="similarity">
    <text evidence="1">Belongs to the acyl coenzyme A hydrolase family.</text>
</comment>
<evidence type="ECO:0000313" key="6">
    <source>
        <dbReference type="EMBL" id="GBD09961.1"/>
    </source>
</evidence>
<evidence type="ECO:0000256" key="1">
    <source>
        <dbReference type="ARBA" id="ARBA00010458"/>
    </source>
</evidence>
<dbReference type="InterPro" id="IPR029069">
    <property type="entry name" value="HotDog_dom_sf"/>
</dbReference>
<dbReference type="InterPro" id="IPR033120">
    <property type="entry name" value="HOTDOG_ACOT"/>
</dbReference>
<evidence type="ECO:0000256" key="2">
    <source>
        <dbReference type="ARBA" id="ARBA00022801"/>
    </source>
</evidence>
<organism evidence="6 7">
    <name type="scientific">Candidatus Thermoflexus japonica</name>
    <dbReference type="NCBI Taxonomy" id="2035417"/>
    <lineage>
        <taxon>Bacteria</taxon>
        <taxon>Bacillati</taxon>
        <taxon>Chloroflexota</taxon>
        <taxon>Thermoflexia</taxon>
        <taxon>Thermoflexales</taxon>
        <taxon>Thermoflexaceae</taxon>
        <taxon>Thermoflexus</taxon>
    </lineage>
</organism>
<dbReference type="Gene3D" id="3.10.129.10">
    <property type="entry name" value="Hotdog Thioesterase"/>
    <property type="match status" value="1"/>
</dbReference>
<dbReference type="EC" id="3.1.2.-" evidence="6"/>
<protein>
    <submittedName>
        <fullName evidence="6">Putative acyl-CoA thioester hydrolase</fullName>
        <ecNumber evidence="6">3.1.2.-</ecNumber>
    </submittedName>
</protein>
<dbReference type="CDD" id="cd03442">
    <property type="entry name" value="BFIT_BACH"/>
    <property type="match status" value="1"/>
</dbReference>
<dbReference type="GO" id="GO:0006637">
    <property type="term" value="P:acyl-CoA metabolic process"/>
    <property type="evidence" value="ECO:0007669"/>
    <property type="project" value="TreeGrafter"/>
</dbReference>
<accession>A0A2H5Y969</accession>
<feature type="region of interest" description="Disordered" evidence="4">
    <location>
        <begin position="132"/>
        <end position="171"/>
    </location>
</feature>
<evidence type="ECO:0000259" key="5">
    <source>
        <dbReference type="PROSITE" id="PS51770"/>
    </source>
</evidence>
<dbReference type="Proteomes" id="UP000236642">
    <property type="component" value="Unassembled WGS sequence"/>
</dbReference>
<dbReference type="EMBL" id="BEHY01000086">
    <property type="protein sequence ID" value="GBD09961.1"/>
    <property type="molecule type" value="Genomic_DNA"/>
</dbReference>
<dbReference type="InterPro" id="IPR006683">
    <property type="entry name" value="Thioestr_dom"/>
</dbReference>
<feature type="compositionally biased region" description="Polar residues" evidence="4">
    <location>
        <begin position="161"/>
        <end position="171"/>
    </location>
</feature>
<sequence>MEGKRVQDSEVVLTQIMQPEHANILGNIHGGWIMKLMDEAGAIVSSRHARRPTVTVVVDSIQFCAPVHVGDLVHVRARMTRAWRTSMEVEIQAEAEDLLTGERRVTATAYFVYVALDRDGRPAPVPPLILETEEERRKAEAADQRRAERLARRESVITRPAASSISGVESR</sequence>
<dbReference type="PROSITE" id="PS51770">
    <property type="entry name" value="HOTDOG_ACOT"/>
    <property type="match status" value="1"/>
</dbReference>
<proteinExistence type="inferred from homology"/>
<dbReference type="GO" id="GO:0005829">
    <property type="term" value="C:cytosol"/>
    <property type="evidence" value="ECO:0007669"/>
    <property type="project" value="TreeGrafter"/>
</dbReference>
<dbReference type="PANTHER" id="PTHR11049">
    <property type="entry name" value="ACYL COENZYME A THIOESTER HYDROLASE"/>
    <property type="match status" value="1"/>
</dbReference>
<evidence type="ECO:0000313" key="7">
    <source>
        <dbReference type="Proteomes" id="UP000236642"/>
    </source>
</evidence>
<dbReference type="PANTHER" id="PTHR11049:SF24">
    <property type="entry name" value="CYTOSOLIC ACYL COENZYME A THIOESTER HYDROLASE"/>
    <property type="match status" value="1"/>
</dbReference>
<name>A0A2H5Y969_9CHLR</name>
<dbReference type="InterPro" id="IPR040170">
    <property type="entry name" value="Cytosol_ACT"/>
</dbReference>
<gene>
    <name evidence="6" type="ORF">HRbin22_02224</name>
</gene>
<keyword evidence="2 3" id="KW-0378">Hydrolase</keyword>
<feature type="compositionally biased region" description="Basic and acidic residues" evidence="4">
    <location>
        <begin position="134"/>
        <end position="156"/>
    </location>
</feature>
<feature type="domain" description="HotDog ACOT-type" evidence="5">
    <location>
        <begin position="7"/>
        <end position="119"/>
    </location>
</feature>
<dbReference type="AlphaFoldDB" id="A0A2H5Y969"/>
<dbReference type="SUPFAM" id="SSF54637">
    <property type="entry name" value="Thioesterase/thiol ester dehydrase-isomerase"/>
    <property type="match status" value="1"/>
</dbReference>